<evidence type="ECO:0000313" key="2">
    <source>
        <dbReference type="Proteomes" id="UP000006729"/>
    </source>
</evidence>
<accession>A0ACC0S8E0</accession>
<sequence>MSLISGANPSPRSCSSPSPILSGTRRLSPANSIRFSPPMQLHEHDNPRRLHFLQGAIFKFNSQSIPCFLE</sequence>
<organism evidence="1 2">
    <name type="scientific">Populus trichocarpa</name>
    <name type="common">Western balsam poplar</name>
    <name type="synonym">Populus balsamifera subsp. trichocarpa</name>
    <dbReference type="NCBI Taxonomy" id="3694"/>
    <lineage>
        <taxon>Eukaryota</taxon>
        <taxon>Viridiplantae</taxon>
        <taxon>Streptophyta</taxon>
        <taxon>Embryophyta</taxon>
        <taxon>Tracheophyta</taxon>
        <taxon>Spermatophyta</taxon>
        <taxon>Magnoliopsida</taxon>
        <taxon>eudicotyledons</taxon>
        <taxon>Gunneridae</taxon>
        <taxon>Pentapetalae</taxon>
        <taxon>rosids</taxon>
        <taxon>fabids</taxon>
        <taxon>Malpighiales</taxon>
        <taxon>Salicaceae</taxon>
        <taxon>Saliceae</taxon>
        <taxon>Populus</taxon>
    </lineage>
</organism>
<name>A0ACC0S8E0_POPTR</name>
<evidence type="ECO:0000313" key="1">
    <source>
        <dbReference type="EMBL" id="KAI9385041.1"/>
    </source>
</evidence>
<reference evidence="1 2" key="1">
    <citation type="journal article" date="2006" name="Science">
        <title>The genome of black cottonwood, Populus trichocarpa (Torr. &amp; Gray).</title>
        <authorList>
            <person name="Tuskan G.A."/>
            <person name="Difazio S."/>
            <person name="Jansson S."/>
            <person name="Bohlmann J."/>
            <person name="Grigoriev I."/>
            <person name="Hellsten U."/>
            <person name="Putnam N."/>
            <person name="Ralph S."/>
            <person name="Rombauts S."/>
            <person name="Salamov A."/>
            <person name="Schein J."/>
            <person name="Sterck L."/>
            <person name="Aerts A."/>
            <person name="Bhalerao R.R."/>
            <person name="Bhalerao R.P."/>
            <person name="Blaudez D."/>
            <person name="Boerjan W."/>
            <person name="Brun A."/>
            <person name="Brunner A."/>
            <person name="Busov V."/>
            <person name="Campbell M."/>
            <person name="Carlson J."/>
            <person name="Chalot M."/>
            <person name="Chapman J."/>
            <person name="Chen G.L."/>
            <person name="Cooper D."/>
            <person name="Coutinho P.M."/>
            <person name="Couturier J."/>
            <person name="Covert S."/>
            <person name="Cronk Q."/>
            <person name="Cunningham R."/>
            <person name="Davis J."/>
            <person name="Degroeve S."/>
            <person name="Dejardin A."/>
            <person name="Depamphilis C."/>
            <person name="Detter J."/>
            <person name="Dirks B."/>
            <person name="Dubchak I."/>
            <person name="Duplessis S."/>
            <person name="Ehlting J."/>
            <person name="Ellis B."/>
            <person name="Gendler K."/>
            <person name="Goodstein D."/>
            <person name="Gribskov M."/>
            <person name="Grimwood J."/>
            <person name="Groover A."/>
            <person name="Gunter L."/>
            <person name="Hamberger B."/>
            <person name="Heinze B."/>
            <person name="Helariutta Y."/>
            <person name="Henrissat B."/>
            <person name="Holligan D."/>
            <person name="Holt R."/>
            <person name="Huang W."/>
            <person name="Islam-Faridi N."/>
            <person name="Jones S."/>
            <person name="Jones-Rhoades M."/>
            <person name="Jorgensen R."/>
            <person name="Joshi C."/>
            <person name="Kangasjarvi J."/>
            <person name="Karlsson J."/>
            <person name="Kelleher C."/>
            <person name="Kirkpatrick R."/>
            <person name="Kirst M."/>
            <person name="Kohler A."/>
            <person name="Kalluri U."/>
            <person name="Larimer F."/>
            <person name="Leebens-Mack J."/>
            <person name="Leple J.C."/>
            <person name="Locascio P."/>
            <person name="Lou Y."/>
            <person name="Lucas S."/>
            <person name="Martin F."/>
            <person name="Montanini B."/>
            <person name="Napoli C."/>
            <person name="Nelson D.R."/>
            <person name="Nelson C."/>
            <person name="Nieminen K."/>
            <person name="Nilsson O."/>
            <person name="Pereda V."/>
            <person name="Peter G."/>
            <person name="Philippe R."/>
            <person name="Pilate G."/>
            <person name="Poliakov A."/>
            <person name="Razumovskaya J."/>
            <person name="Richardson P."/>
            <person name="Rinaldi C."/>
            <person name="Ritland K."/>
            <person name="Rouze P."/>
            <person name="Ryaboy D."/>
            <person name="Schmutz J."/>
            <person name="Schrader J."/>
            <person name="Segerman B."/>
            <person name="Shin H."/>
            <person name="Siddiqui A."/>
            <person name="Sterky F."/>
            <person name="Terry A."/>
            <person name="Tsai C.J."/>
            <person name="Uberbacher E."/>
            <person name="Unneberg P."/>
            <person name="Vahala J."/>
            <person name="Wall K."/>
            <person name="Wessler S."/>
            <person name="Yang G."/>
            <person name="Yin T."/>
            <person name="Douglas C."/>
            <person name="Marra M."/>
            <person name="Sandberg G."/>
            <person name="Van de Peer Y."/>
            <person name="Rokhsar D."/>
        </authorList>
    </citation>
    <scope>NUCLEOTIDE SEQUENCE [LARGE SCALE GENOMIC DNA]</scope>
    <source>
        <strain evidence="2">cv. Nisqually</strain>
    </source>
</reference>
<dbReference type="EMBL" id="CM009300">
    <property type="protein sequence ID" value="KAI9385041.1"/>
    <property type="molecule type" value="Genomic_DNA"/>
</dbReference>
<keyword evidence="2" id="KW-1185">Reference proteome</keyword>
<proteinExistence type="predicted"/>
<comment type="caution">
    <text evidence="1">The sequence shown here is derived from an EMBL/GenBank/DDBJ whole genome shotgun (WGS) entry which is preliminary data.</text>
</comment>
<protein>
    <submittedName>
        <fullName evidence="1">Uncharacterized protein</fullName>
    </submittedName>
</protein>
<gene>
    <name evidence="1" type="ORF">POPTR_011G005050v4</name>
</gene>
<dbReference type="Proteomes" id="UP000006729">
    <property type="component" value="Chromosome 11"/>
</dbReference>